<accession>A0A6C0BZK7</accession>
<dbReference type="AlphaFoldDB" id="A0A6C0BZK7"/>
<protein>
    <submittedName>
        <fullName evidence="1">Uncharacterized protein</fullName>
    </submittedName>
</protein>
<organism evidence="1">
    <name type="scientific">viral metagenome</name>
    <dbReference type="NCBI Taxonomy" id="1070528"/>
    <lineage>
        <taxon>unclassified sequences</taxon>
        <taxon>metagenomes</taxon>
        <taxon>organismal metagenomes</taxon>
    </lineage>
</organism>
<reference evidence="1" key="1">
    <citation type="journal article" date="2020" name="Nature">
        <title>Giant virus diversity and host interactions through global metagenomics.</title>
        <authorList>
            <person name="Schulz F."/>
            <person name="Roux S."/>
            <person name="Paez-Espino D."/>
            <person name="Jungbluth S."/>
            <person name="Walsh D.A."/>
            <person name="Denef V.J."/>
            <person name="McMahon K.D."/>
            <person name="Konstantinidis K.T."/>
            <person name="Eloe-Fadrosh E.A."/>
            <person name="Kyrpides N.C."/>
            <person name="Woyke T."/>
        </authorList>
    </citation>
    <scope>NUCLEOTIDE SEQUENCE</scope>
    <source>
        <strain evidence="1">GVMAG-M-3300020169-51</strain>
    </source>
</reference>
<proteinExistence type="predicted"/>
<sequence>MNIILPPELWIKIYEYEGLFYDMIDKVNYELKLIFYQTKCRKCNLRNINNGNICPIHWYWFKDTLQHLKKNKMGNNLTRMANGIWIWNDVVIPKWIDELKNKIRKKINFLN</sequence>
<evidence type="ECO:0000313" key="1">
    <source>
        <dbReference type="EMBL" id="QHS97261.1"/>
    </source>
</evidence>
<name>A0A6C0BZK7_9ZZZZ</name>
<dbReference type="EMBL" id="MN739292">
    <property type="protein sequence ID" value="QHS97261.1"/>
    <property type="molecule type" value="Genomic_DNA"/>
</dbReference>